<protein>
    <recommendedName>
        <fullName evidence="1">DUF6671 domain-containing protein</fullName>
    </recommendedName>
</protein>
<evidence type="ECO:0000259" key="1">
    <source>
        <dbReference type="Pfam" id="PF20376"/>
    </source>
</evidence>
<dbReference type="InterPro" id="IPR046612">
    <property type="entry name" value="DUF6671"/>
</dbReference>
<dbReference type="RefSeq" id="WP_344911903.1">
    <property type="nucleotide sequence ID" value="NZ_BAABDL010000081.1"/>
</dbReference>
<organism evidence="2 3">
    <name type="scientific">Amphibacillus indicireducens</name>
    <dbReference type="NCBI Taxonomy" id="1076330"/>
    <lineage>
        <taxon>Bacteria</taxon>
        <taxon>Bacillati</taxon>
        <taxon>Bacillota</taxon>
        <taxon>Bacilli</taxon>
        <taxon>Bacillales</taxon>
        <taxon>Bacillaceae</taxon>
        <taxon>Amphibacillus</taxon>
    </lineage>
</organism>
<reference evidence="3" key="1">
    <citation type="journal article" date="2019" name="Int. J. Syst. Evol. Microbiol.">
        <title>The Global Catalogue of Microorganisms (GCM) 10K type strain sequencing project: providing services to taxonomists for standard genome sequencing and annotation.</title>
        <authorList>
            <consortium name="The Broad Institute Genomics Platform"/>
            <consortium name="The Broad Institute Genome Sequencing Center for Infectious Disease"/>
            <person name="Wu L."/>
            <person name="Ma J."/>
        </authorList>
    </citation>
    <scope>NUCLEOTIDE SEQUENCE [LARGE SCALE GENOMIC DNA]</scope>
    <source>
        <strain evidence="3">JCM 17250</strain>
    </source>
</reference>
<evidence type="ECO:0000313" key="3">
    <source>
        <dbReference type="Proteomes" id="UP001501734"/>
    </source>
</evidence>
<proteinExistence type="predicted"/>
<feature type="domain" description="DUF6671" evidence="1">
    <location>
        <begin position="72"/>
        <end position="291"/>
    </location>
</feature>
<gene>
    <name evidence="2" type="ORF">GCM10022410_15320</name>
</gene>
<evidence type="ECO:0000313" key="2">
    <source>
        <dbReference type="EMBL" id="GAA4070539.1"/>
    </source>
</evidence>
<sequence>MDKRKIIHSLFKNRVAILATMHKKEEVISPILENELGIEIVVPEGFNTDQFGTFTGDIERMGDQYDAARHKAMGAMCLYDKTLAFASEGSFGPHPVIPFVPFNREIVVLIDKENDIEISGIATTTETNYGHKVVRNFQEAYEFSIEKGFPEHGVVIKVNQFTSDKNHMIKGITNKADLEYAVEFALKNSYDGEIYIETDMRALYNPTRMRSIEAATNNLIKNIFNLCPKCEWPGFKLINKKEGLPCSWCGLPTKLALSYHYNCKKCGYTEEKLYPNGAKQAEPGNCQYCNP</sequence>
<dbReference type="Pfam" id="PF20376">
    <property type="entry name" value="DUF6671"/>
    <property type="match status" value="1"/>
</dbReference>
<name>A0ABP7VML5_9BACI</name>
<dbReference type="EMBL" id="BAABDL010000081">
    <property type="protein sequence ID" value="GAA4070539.1"/>
    <property type="molecule type" value="Genomic_DNA"/>
</dbReference>
<dbReference type="Proteomes" id="UP001501734">
    <property type="component" value="Unassembled WGS sequence"/>
</dbReference>
<accession>A0ABP7VML5</accession>
<keyword evidence="3" id="KW-1185">Reference proteome</keyword>
<comment type="caution">
    <text evidence="2">The sequence shown here is derived from an EMBL/GenBank/DDBJ whole genome shotgun (WGS) entry which is preliminary data.</text>
</comment>